<proteinExistence type="predicted"/>
<protein>
    <recommendedName>
        <fullName evidence="4">ATP synthase protein I</fullName>
    </recommendedName>
</protein>
<dbReference type="EMBL" id="CP001720">
    <property type="protein sequence ID" value="ACV64841.1"/>
    <property type="molecule type" value="Genomic_DNA"/>
</dbReference>
<dbReference type="RefSeq" id="WP_015759511.1">
    <property type="nucleotide sequence ID" value="NC_013216.1"/>
</dbReference>
<dbReference type="OrthoDB" id="1683450at2"/>
<dbReference type="STRING" id="485916.Dtox_4173"/>
<reference evidence="2 3" key="1">
    <citation type="journal article" date="2009" name="Stand. Genomic Sci.">
        <title>Complete genome sequence of Desulfotomaculum acetoxidans type strain (5575).</title>
        <authorList>
            <person name="Spring S."/>
            <person name="Lapidus A."/>
            <person name="Schroder M."/>
            <person name="Gleim D."/>
            <person name="Sims D."/>
            <person name="Meincke L."/>
            <person name="Glavina Del Rio T."/>
            <person name="Tice H."/>
            <person name="Copeland A."/>
            <person name="Cheng J.F."/>
            <person name="Lucas S."/>
            <person name="Chen F."/>
            <person name="Nolan M."/>
            <person name="Bruce D."/>
            <person name="Goodwin L."/>
            <person name="Pitluck S."/>
            <person name="Ivanova N."/>
            <person name="Mavromatis K."/>
            <person name="Mikhailova N."/>
            <person name="Pati A."/>
            <person name="Chen A."/>
            <person name="Palaniappan K."/>
            <person name="Land M."/>
            <person name="Hauser L."/>
            <person name="Chang Y.J."/>
            <person name="Jeffries C.D."/>
            <person name="Chain P."/>
            <person name="Saunders E."/>
            <person name="Brettin T."/>
            <person name="Detter J.C."/>
            <person name="Goker M."/>
            <person name="Bristow J."/>
            <person name="Eisen J.A."/>
            <person name="Markowitz V."/>
            <person name="Hugenholtz P."/>
            <person name="Kyrpides N.C."/>
            <person name="Klenk H.P."/>
            <person name="Han C."/>
        </authorList>
    </citation>
    <scope>NUCLEOTIDE SEQUENCE [LARGE SCALE GENOMIC DNA]</scope>
    <source>
        <strain evidence="3">ATCC 49208 / DSM 771 / VKM B-1644</strain>
    </source>
</reference>
<dbReference type="eggNOG" id="COG5336">
    <property type="taxonomic scope" value="Bacteria"/>
</dbReference>
<keyword evidence="1" id="KW-1133">Transmembrane helix</keyword>
<organism evidence="2 3">
    <name type="scientific">Desulfofarcimen acetoxidans (strain ATCC 49208 / DSM 771 / KCTC 5769 / VKM B-1644 / 5575)</name>
    <name type="common">Desulfotomaculum acetoxidans</name>
    <dbReference type="NCBI Taxonomy" id="485916"/>
    <lineage>
        <taxon>Bacteria</taxon>
        <taxon>Bacillati</taxon>
        <taxon>Bacillota</taxon>
        <taxon>Clostridia</taxon>
        <taxon>Eubacteriales</taxon>
        <taxon>Peptococcaceae</taxon>
        <taxon>Desulfofarcimen</taxon>
    </lineage>
</organism>
<keyword evidence="1" id="KW-0472">Membrane</keyword>
<accession>C8VZ96</accession>
<sequence length="75" mass="8068">MAKEGKGKGLQALALTSTISMEIAATVTLGFLGGRYLDRHFGTEPWIMVTGVLLGVALGILGIVQTLERFFKDKE</sequence>
<evidence type="ECO:0000256" key="1">
    <source>
        <dbReference type="SAM" id="Phobius"/>
    </source>
</evidence>
<dbReference type="AlphaFoldDB" id="C8VZ96"/>
<dbReference type="Proteomes" id="UP000002217">
    <property type="component" value="Chromosome"/>
</dbReference>
<keyword evidence="3" id="KW-1185">Reference proteome</keyword>
<gene>
    <name evidence="2" type="ordered locus">Dtox_4173</name>
</gene>
<keyword evidence="1" id="KW-0812">Transmembrane</keyword>
<dbReference type="Pfam" id="PF09527">
    <property type="entry name" value="ATPase_gene1"/>
    <property type="match status" value="1"/>
</dbReference>
<dbReference type="HOGENOM" id="CLU_137927_6_1_9"/>
<dbReference type="InterPro" id="IPR032820">
    <property type="entry name" value="ATPase_put"/>
</dbReference>
<evidence type="ECO:0000313" key="2">
    <source>
        <dbReference type="EMBL" id="ACV64841.1"/>
    </source>
</evidence>
<feature type="transmembrane region" description="Helical" evidence="1">
    <location>
        <begin position="45"/>
        <end position="64"/>
    </location>
</feature>
<dbReference type="KEGG" id="dae:Dtox_4173"/>
<evidence type="ECO:0008006" key="4">
    <source>
        <dbReference type="Google" id="ProtNLM"/>
    </source>
</evidence>
<evidence type="ECO:0000313" key="3">
    <source>
        <dbReference type="Proteomes" id="UP000002217"/>
    </source>
</evidence>
<feature type="transmembrane region" description="Helical" evidence="1">
    <location>
        <begin position="12"/>
        <end position="33"/>
    </location>
</feature>
<name>C8VZ96_DESAS</name>